<dbReference type="AlphaFoldDB" id="A0A9E3H5P8"/>
<reference evidence="1" key="1">
    <citation type="submission" date="2021-05" db="EMBL/GenBank/DDBJ databases">
        <authorList>
            <person name="Pietrasiak N."/>
            <person name="Ward R."/>
            <person name="Stajich J.E."/>
            <person name="Kurbessoian T."/>
        </authorList>
    </citation>
    <scope>NUCLEOTIDE SEQUENCE</scope>
    <source>
        <strain evidence="1">HA4357-MV3</strain>
    </source>
</reference>
<accession>A0A9E3H5P8</accession>
<protein>
    <submittedName>
        <fullName evidence="1">Uncharacterized protein</fullName>
    </submittedName>
</protein>
<proteinExistence type="predicted"/>
<evidence type="ECO:0000313" key="2">
    <source>
        <dbReference type="Proteomes" id="UP000813215"/>
    </source>
</evidence>
<evidence type="ECO:0000313" key="1">
    <source>
        <dbReference type="EMBL" id="MBW4431258.1"/>
    </source>
</evidence>
<dbReference type="EMBL" id="JAHHHW010000061">
    <property type="protein sequence ID" value="MBW4431258.1"/>
    <property type="molecule type" value="Genomic_DNA"/>
</dbReference>
<reference evidence="1" key="2">
    <citation type="journal article" date="2022" name="Microbiol. Resour. Announc.">
        <title>Metagenome Sequencing to Explore Phylogenomics of Terrestrial Cyanobacteria.</title>
        <authorList>
            <person name="Ward R.D."/>
            <person name="Stajich J.E."/>
            <person name="Johansen J.R."/>
            <person name="Huntemann M."/>
            <person name="Clum A."/>
            <person name="Foster B."/>
            <person name="Foster B."/>
            <person name="Roux S."/>
            <person name="Palaniappan K."/>
            <person name="Varghese N."/>
            <person name="Mukherjee S."/>
            <person name="Reddy T.B.K."/>
            <person name="Daum C."/>
            <person name="Copeland A."/>
            <person name="Chen I.A."/>
            <person name="Ivanova N.N."/>
            <person name="Kyrpides N.C."/>
            <person name="Shapiro N."/>
            <person name="Eloe-Fadrosh E.A."/>
            <person name="Pietrasiak N."/>
        </authorList>
    </citation>
    <scope>NUCLEOTIDE SEQUENCE</scope>
    <source>
        <strain evidence="1">HA4357-MV3</strain>
    </source>
</reference>
<organism evidence="1 2">
    <name type="scientific">Pelatocladus maniniholoensis HA4357-MV3</name>
    <dbReference type="NCBI Taxonomy" id="1117104"/>
    <lineage>
        <taxon>Bacteria</taxon>
        <taxon>Bacillati</taxon>
        <taxon>Cyanobacteriota</taxon>
        <taxon>Cyanophyceae</taxon>
        <taxon>Nostocales</taxon>
        <taxon>Nostocaceae</taxon>
        <taxon>Pelatocladus</taxon>
    </lineage>
</organism>
<name>A0A9E3H5P8_9NOST</name>
<dbReference type="Proteomes" id="UP000813215">
    <property type="component" value="Unassembled WGS sequence"/>
</dbReference>
<sequence length="553" mass="60100">MKQKSNQITTFVFGALAILAGTVAVILPNIFSGEPAVGATPVDLKLSPQPYPVQGISIPPKPVSSSSSNVVDDLTGKPVEHTHRVSGQFQFEYQVGLLVNAQQSPLFPWKATVTNTPQSRLVRDAVVILEDECGHYIKRKISSNGDFSFEWTPVGCNKGKITVWSVAPGNKADKVGVGKWLKGPVNTMDELTSNTSDYIPYSFSHSFDIKPARKNGGNDLDLGKITIPLNDEASRGFFIMDNVLIARSYYSSLPGISDTKLVKINVVHSKGLKPRGLECDAWDAKEKNLQSAIYVPTKDLGFIFIPWDCNDLGQDAHAHIHETSHYFQRLFLRQNPDYGRFGEGLANVQSAIIRKSQWITTTGTDLVENLDVNARMACWNGTEWNPRIDTPSQFNECTNSGGIPGFPQAVVWSNNLASAGWFQRIVWDLVDGGTSEPEPLTTFIIPNQSPNNCGNACEFGQFDKITGSGTSTPPSSLAINDVLIYYLGGNGALGTNPNYVDRGLPGLDITDFLDGMICRGHISASAANELVATAMGLNYEAEGSPTSCPHPLD</sequence>
<comment type="caution">
    <text evidence="1">The sequence shown here is derived from an EMBL/GenBank/DDBJ whole genome shotgun (WGS) entry which is preliminary data.</text>
</comment>
<gene>
    <name evidence="1" type="ORF">KME28_05885</name>
</gene>